<feature type="domain" description="DUF7722" evidence="1">
    <location>
        <begin position="36"/>
        <end position="81"/>
    </location>
</feature>
<dbReference type="Proteomes" id="UP000027138">
    <property type="component" value="Unassembled WGS sequence"/>
</dbReference>
<dbReference type="EMBL" id="KK914758">
    <property type="protein sequence ID" value="KDP29288.1"/>
    <property type="molecule type" value="Genomic_DNA"/>
</dbReference>
<dbReference type="AlphaFoldDB" id="A0A067K2N9"/>
<name>A0A067K2N9_JATCU</name>
<gene>
    <name evidence="2" type="ORF">JCGZ_19391</name>
</gene>
<evidence type="ECO:0000259" key="1">
    <source>
        <dbReference type="Pfam" id="PF24847"/>
    </source>
</evidence>
<evidence type="ECO:0000313" key="2">
    <source>
        <dbReference type="EMBL" id="KDP29288.1"/>
    </source>
</evidence>
<dbReference type="Pfam" id="PF24847">
    <property type="entry name" value="DUF7722"/>
    <property type="match status" value="1"/>
</dbReference>
<sequence length="213" mass="24353">MQGSHGVVGYPCEKDVYGVIKMETYPSGGFQMPLHYPKYTKSDYEKMEEWRVDLLLREYGLNFKGTLEEKREFATGAFLWPVKSVLEEMLNSSPSNEEKNDSDHCWKKVKQNNQASTAQQFYDLDDPLGFNDVICDDGPCALPLDSMSSILGPASYDLPFITSKDLNENHPLKESSIGHYERKQQDAYQTKKVVMILMKCLHFMVTILCQLSP</sequence>
<protein>
    <recommendedName>
        <fullName evidence="1">DUF7722 domain-containing protein</fullName>
    </recommendedName>
</protein>
<dbReference type="PANTHER" id="PTHR33513:SF2">
    <property type="match status" value="1"/>
</dbReference>
<accession>A0A067K2N9</accession>
<dbReference type="PANTHER" id="PTHR33513">
    <property type="entry name" value="OS06G0523300 PROTEIN"/>
    <property type="match status" value="1"/>
</dbReference>
<organism evidence="2 3">
    <name type="scientific">Jatropha curcas</name>
    <name type="common">Barbados nut</name>
    <dbReference type="NCBI Taxonomy" id="180498"/>
    <lineage>
        <taxon>Eukaryota</taxon>
        <taxon>Viridiplantae</taxon>
        <taxon>Streptophyta</taxon>
        <taxon>Embryophyta</taxon>
        <taxon>Tracheophyta</taxon>
        <taxon>Spermatophyta</taxon>
        <taxon>Magnoliopsida</taxon>
        <taxon>eudicotyledons</taxon>
        <taxon>Gunneridae</taxon>
        <taxon>Pentapetalae</taxon>
        <taxon>rosids</taxon>
        <taxon>fabids</taxon>
        <taxon>Malpighiales</taxon>
        <taxon>Euphorbiaceae</taxon>
        <taxon>Crotonoideae</taxon>
        <taxon>Jatropheae</taxon>
        <taxon>Jatropha</taxon>
    </lineage>
</organism>
<dbReference type="STRING" id="180498.A0A067K2N9"/>
<reference evidence="2 3" key="1">
    <citation type="journal article" date="2014" name="PLoS ONE">
        <title>Global Analysis of Gene Expression Profiles in Physic Nut (Jatropha curcas L.) Seedlings Exposed to Salt Stress.</title>
        <authorList>
            <person name="Zhang L."/>
            <person name="Zhang C."/>
            <person name="Wu P."/>
            <person name="Chen Y."/>
            <person name="Li M."/>
            <person name="Jiang H."/>
            <person name="Wu G."/>
        </authorList>
    </citation>
    <scope>NUCLEOTIDE SEQUENCE [LARGE SCALE GENOMIC DNA]</scope>
    <source>
        <strain evidence="3">cv. GZQX0401</strain>
        <tissue evidence="2">Young leaves</tissue>
    </source>
</reference>
<keyword evidence="3" id="KW-1185">Reference proteome</keyword>
<evidence type="ECO:0000313" key="3">
    <source>
        <dbReference type="Proteomes" id="UP000027138"/>
    </source>
</evidence>
<dbReference type="InterPro" id="IPR056139">
    <property type="entry name" value="DUF7722"/>
</dbReference>
<proteinExistence type="predicted"/>